<dbReference type="GO" id="GO:0016747">
    <property type="term" value="F:acyltransferase activity, transferring groups other than amino-acyl groups"/>
    <property type="evidence" value="ECO:0007669"/>
    <property type="project" value="TreeGrafter"/>
</dbReference>
<proteinExistence type="predicted"/>
<evidence type="ECO:0000313" key="3">
    <source>
        <dbReference type="Proteomes" id="UP000655751"/>
    </source>
</evidence>
<dbReference type="Proteomes" id="UP000655751">
    <property type="component" value="Unassembled WGS sequence"/>
</dbReference>
<dbReference type="InterPro" id="IPR029058">
    <property type="entry name" value="AB_hydrolase_fold"/>
</dbReference>
<feature type="region of interest" description="Disordered" evidence="1">
    <location>
        <begin position="189"/>
        <end position="209"/>
    </location>
</feature>
<accession>A0A931IGI9</accession>
<dbReference type="RefSeq" id="WP_196151660.1">
    <property type="nucleotide sequence ID" value="NZ_JADMLG010000010.1"/>
</dbReference>
<keyword evidence="3" id="KW-1185">Reference proteome</keyword>
<dbReference type="PANTHER" id="PTHR48098">
    <property type="entry name" value="ENTEROCHELIN ESTERASE-RELATED"/>
    <property type="match status" value="1"/>
</dbReference>
<evidence type="ECO:0000256" key="1">
    <source>
        <dbReference type="SAM" id="MobiDB-lite"/>
    </source>
</evidence>
<gene>
    <name evidence="2" type="ORF">IT779_24075</name>
</gene>
<reference evidence="2" key="1">
    <citation type="submission" date="2020-11" db="EMBL/GenBank/DDBJ databases">
        <title>Nocardia NEAU-351.nov., a novel actinomycete isolated from the cow dung.</title>
        <authorList>
            <person name="Zhang X."/>
        </authorList>
    </citation>
    <scope>NUCLEOTIDE SEQUENCE</scope>
    <source>
        <strain evidence="2">NEAU-351</strain>
    </source>
</reference>
<evidence type="ECO:0000313" key="2">
    <source>
        <dbReference type="EMBL" id="MBH0779350.1"/>
    </source>
</evidence>
<dbReference type="InterPro" id="IPR050583">
    <property type="entry name" value="Mycobacterial_A85_antigen"/>
</dbReference>
<name>A0A931IGI9_9NOCA</name>
<dbReference type="Gene3D" id="3.40.50.1820">
    <property type="entry name" value="alpha/beta hydrolase"/>
    <property type="match status" value="1"/>
</dbReference>
<dbReference type="PANTHER" id="PTHR48098:SF1">
    <property type="entry name" value="DIACYLGLYCEROL ACYLTRANSFERASE_MYCOLYLTRANSFERASE AG85A"/>
    <property type="match status" value="1"/>
</dbReference>
<comment type="caution">
    <text evidence="2">The sequence shown here is derived from an EMBL/GenBank/DDBJ whole genome shotgun (WGS) entry which is preliminary data.</text>
</comment>
<organism evidence="2 3">
    <name type="scientific">Nocardia bovistercoris</name>
    <dbReference type="NCBI Taxonomy" id="2785916"/>
    <lineage>
        <taxon>Bacteria</taxon>
        <taxon>Bacillati</taxon>
        <taxon>Actinomycetota</taxon>
        <taxon>Actinomycetes</taxon>
        <taxon>Mycobacteriales</taxon>
        <taxon>Nocardiaceae</taxon>
        <taxon>Nocardia</taxon>
    </lineage>
</organism>
<dbReference type="EMBL" id="JADMLG010000010">
    <property type="protein sequence ID" value="MBH0779350.1"/>
    <property type="molecule type" value="Genomic_DNA"/>
</dbReference>
<dbReference type="SUPFAM" id="SSF53474">
    <property type="entry name" value="alpha/beta-Hydrolases"/>
    <property type="match status" value="1"/>
</dbReference>
<protein>
    <submittedName>
        <fullName evidence="2">Esterase family protein</fullName>
    </submittedName>
</protein>
<sequence>MLTVLAVTTVLTAGAGHADPGGEPTRLVVHSASMGADIDVDILVPADPVASPVLVLLDGADAGRDSGARAGDWLTKTDAAELFRDKNVTVALPVGGAGSFYTDWRHPDPVLGTYRWETFLTEELPATLRAAYAVDTDRSALIGPSMGGHAALTLAARHPGHYRFAGAFSSCPASADPFAQQSIRANVVSRGGDPDLMCGPPDDPRRRDHDPLLLAENLRGTTLFVTVGAGMPDPGDTVEDTVTGAPLEWGANTCTGVRHRNRRDDRPLRQAVSHRHHRAT</sequence>
<dbReference type="Pfam" id="PF00756">
    <property type="entry name" value="Esterase"/>
    <property type="match status" value="1"/>
</dbReference>
<dbReference type="AlphaFoldDB" id="A0A931IGI9"/>
<feature type="region of interest" description="Disordered" evidence="1">
    <location>
        <begin position="255"/>
        <end position="280"/>
    </location>
</feature>
<dbReference type="InterPro" id="IPR000801">
    <property type="entry name" value="Esterase-like"/>
</dbReference>